<dbReference type="EMBL" id="VBAK01000151">
    <property type="protein sequence ID" value="TMI87774.1"/>
    <property type="molecule type" value="Genomic_DNA"/>
</dbReference>
<organism evidence="2 3">
    <name type="scientific">Candidatus Segetimicrobium genomatis</name>
    <dbReference type="NCBI Taxonomy" id="2569760"/>
    <lineage>
        <taxon>Bacteria</taxon>
        <taxon>Bacillati</taxon>
        <taxon>Candidatus Sysuimicrobiota</taxon>
        <taxon>Candidatus Sysuimicrobiia</taxon>
        <taxon>Candidatus Sysuimicrobiales</taxon>
        <taxon>Candidatus Segetimicrobiaceae</taxon>
        <taxon>Candidatus Segetimicrobium</taxon>
    </lineage>
</organism>
<protein>
    <submittedName>
        <fullName evidence="2">DUF2630 family protein</fullName>
    </submittedName>
</protein>
<evidence type="ECO:0000313" key="2">
    <source>
        <dbReference type="EMBL" id="TMI87774.1"/>
    </source>
</evidence>
<reference evidence="2 3" key="1">
    <citation type="journal article" date="2019" name="Nat. Microbiol.">
        <title>Mediterranean grassland soil C-N compound turnover is dependent on rainfall and depth, and is mediated by genomically divergent microorganisms.</title>
        <authorList>
            <person name="Diamond S."/>
            <person name="Andeer P.F."/>
            <person name="Li Z."/>
            <person name="Crits-Christoph A."/>
            <person name="Burstein D."/>
            <person name="Anantharaman K."/>
            <person name="Lane K.R."/>
            <person name="Thomas B.C."/>
            <person name="Pan C."/>
            <person name="Northen T.R."/>
            <person name="Banfield J.F."/>
        </authorList>
    </citation>
    <scope>NUCLEOTIDE SEQUENCE [LARGE SCALE GENOMIC DNA]</scope>
    <source>
        <strain evidence="2">NP_3</strain>
    </source>
</reference>
<gene>
    <name evidence="2" type="ORF">E6H00_14720</name>
</gene>
<dbReference type="Pfam" id="PF10944">
    <property type="entry name" value="DUF2630"/>
    <property type="match status" value="1"/>
</dbReference>
<dbReference type="Proteomes" id="UP000318509">
    <property type="component" value="Unassembled WGS sequence"/>
</dbReference>
<dbReference type="InterPro" id="IPR020311">
    <property type="entry name" value="Uncharacterised_Rv0898c"/>
</dbReference>
<name>A0A537JWC3_9BACT</name>
<evidence type="ECO:0000256" key="1">
    <source>
        <dbReference type="SAM" id="MobiDB-lite"/>
    </source>
</evidence>
<comment type="caution">
    <text evidence="2">The sequence shown here is derived from an EMBL/GenBank/DDBJ whole genome shotgun (WGS) entry which is preliminary data.</text>
</comment>
<feature type="region of interest" description="Disordered" evidence="1">
    <location>
        <begin position="1"/>
        <end position="28"/>
    </location>
</feature>
<sequence length="109" mass="12677">MPQERPRHAPKQSARTRKGQKRHPTGGKIVDDKAVFHQIDKLANEEHEIWHKESQGEATDADRERLRQINVILDQCWDLLHQRRARRAAGLNPDDAKVRDAKTVEGYVR</sequence>
<proteinExistence type="predicted"/>
<dbReference type="AlphaFoldDB" id="A0A537JWC3"/>
<evidence type="ECO:0000313" key="3">
    <source>
        <dbReference type="Proteomes" id="UP000318509"/>
    </source>
</evidence>
<accession>A0A537JWC3</accession>
<feature type="compositionally biased region" description="Basic residues" evidence="1">
    <location>
        <begin position="8"/>
        <end position="25"/>
    </location>
</feature>